<evidence type="ECO:0000256" key="5">
    <source>
        <dbReference type="ARBA" id="ARBA00022676"/>
    </source>
</evidence>
<dbReference type="Pfam" id="PF02446">
    <property type="entry name" value="Glyco_hydro_77"/>
    <property type="match status" value="1"/>
</dbReference>
<evidence type="ECO:0000313" key="12">
    <source>
        <dbReference type="Proteomes" id="UP000277930"/>
    </source>
</evidence>
<evidence type="ECO:0000256" key="8">
    <source>
        <dbReference type="ARBA" id="ARBA00031423"/>
    </source>
</evidence>
<evidence type="ECO:0000313" key="11">
    <source>
        <dbReference type="EMBL" id="VED32736.1"/>
    </source>
</evidence>
<dbReference type="PANTHER" id="PTHR32438:SF5">
    <property type="entry name" value="4-ALPHA-GLUCANOTRANSFERASE DPE1, CHLOROPLASTIC_AMYLOPLASTIC"/>
    <property type="match status" value="1"/>
</dbReference>
<evidence type="ECO:0000256" key="4">
    <source>
        <dbReference type="ARBA" id="ARBA00020295"/>
    </source>
</evidence>
<evidence type="ECO:0000256" key="9">
    <source>
        <dbReference type="ARBA" id="ARBA00031501"/>
    </source>
</evidence>
<gene>
    <name evidence="11" type="primary">malQ_2</name>
    <name evidence="11" type="ORF">NCTC9702_00424</name>
</gene>
<dbReference type="InterPro" id="IPR017853">
    <property type="entry name" value="GH"/>
</dbReference>
<evidence type="ECO:0000256" key="3">
    <source>
        <dbReference type="ARBA" id="ARBA00012560"/>
    </source>
</evidence>
<sequence length="262" mass="30514">MRSIRQIRKVASPYSPSSRRWLNVIYIDVNAVEDFHLSEEAQAWWKLPTTQQTLQQARDADWVDYSTVTALKMTALRMAWKGFAQRDDEQMAAFRQFVAEQGDSLFWQAAFDALHAQQVKEDEMRWGWPAWPEMYQNVDSPEVRQFCEEHRDDVDFYLWLQWLAYSQFAACWEISQGYEMPIGLYRDLAVGVAEGGAETWCDRELYCLKASVGAPPDILGRWGRTGDCRQWTRILSPRVPMNRLSSCCVPICKTAAHYELTM</sequence>
<dbReference type="NCBIfam" id="TIGR00217">
    <property type="entry name" value="malQ"/>
    <property type="match status" value="1"/>
</dbReference>
<keyword evidence="5 10" id="KW-0328">Glycosyltransferase</keyword>
<comment type="catalytic activity">
    <reaction evidence="1 10">
        <text>Transfers a segment of a (1-&gt;4)-alpha-D-glucan to a new position in an acceptor, which may be glucose or a (1-&gt;4)-alpha-D-glucan.</text>
        <dbReference type="EC" id="2.4.1.25"/>
    </reaction>
</comment>
<dbReference type="SUPFAM" id="SSF51445">
    <property type="entry name" value="(Trans)glycosidases"/>
    <property type="match status" value="1"/>
</dbReference>
<reference evidence="11 12" key="1">
    <citation type="submission" date="2018-12" db="EMBL/GenBank/DDBJ databases">
        <authorList>
            <consortium name="Pathogen Informatics"/>
        </authorList>
    </citation>
    <scope>NUCLEOTIDE SEQUENCE [LARGE SCALE GENOMIC DNA]</scope>
    <source>
        <strain evidence="11 12">NCTC9702</strain>
    </source>
</reference>
<evidence type="ECO:0000256" key="2">
    <source>
        <dbReference type="ARBA" id="ARBA00005684"/>
    </source>
</evidence>
<organism evidence="11 12">
    <name type="scientific">Escherichia coli</name>
    <dbReference type="NCBI Taxonomy" id="562"/>
    <lineage>
        <taxon>Bacteria</taxon>
        <taxon>Pseudomonadati</taxon>
        <taxon>Pseudomonadota</taxon>
        <taxon>Gammaproteobacteria</taxon>
        <taxon>Enterobacterales</taxon>
        <taxon>Enterobacteriaceae</taxon>
        <taxon>Escherichia</taxon>
    </lineage>
</organism>
<dbReference type="PANTHER" id="PTHR32438">
    <property type="entry name" value="4-ALPHA-GLUCANOTRANSFERASE DPE1, CHLOROPLASTIC/AMYLOPLASTIC"/>
    <property type="match status" value="1"/>
</dbReference>
<evidence type="ECO:0000256" key="10">
    <source>
        <dbReference type="RuleBase" id="RU361207"/>
    </source>
</evidence>
<evidence type="ECO:0000256" key="6">
    <source>
        <dbReference type="ARBA" id="ARBA00022679"/>
    </source>
</evidence>
<keyword evidence="7 10" id="KW-0119">Carbohydrate metabolism</keyword>
<dbReference type="GO" id="GO:0004134">
    <property type="term" value="F:4-alpha-glucanotransferase activity"/>
    <property type="evidence" value="ECO:0007669"/>
    <property type="project" value="UniProtKB-EC"/>
</dbReference>
<comment type="similarity">
    <text evidence="2 10">Belongs to the disproportionating enzyme family.</text>
</comment>
<dbReference type="Gene3D" id="3.20.20.80">
    <property type="entry name" value="Glycosidases"/>
    <property type="match status" value="1"/>
</dbReference>
<dbReference type="EMBL" id="LR134246">
    <property type="protein sequence ID" value="VED32736.1"/>
    <property type="molecule type" value="Genomic_DNA"/>
</dbReference>
<dbReference type="EC" id="2.4.1.25" evidence="3 10"/>
<dbReference type="AlphaFoldDB" id="A0A447XQJ1"/>
<protein>
    <recommendedName>
        <fullName evidence="4 10">4-alpha-glucanotransferase</fullName>
        <ecNumber evidence="3 10">2.4.1.25</ecNumber>
    </recommendedName>
    <alternativeName>
        <fullName evidence="8 10">Amylomaltase</fullName>
    </alternativeName>
    <alternativeName>
        <fullName evidence="9 10">Disproportionating enzyme</fullName>
    </alternativeName>
</protein>
<dbReference type="Proteomes" id="UP000277930">
    <property type="component" value="Chromosome 1"/>
</dbReference>
<proteinExistence type="inferred from homology"/>
<dbReference type="GO" id="GO:0005975">
    <property type="term" value="P:carbohydrate metabolic process"/>
    <property type="evidence" value="ECO:0007669"/>
    <property type="project" value="InterPro"/>
</dbReference>
<dbReference type="InterPro" id="IPR003385">
    <property type="entry name" value="Glyco_hydro_77"/>
</dbReference>
<keyword evidence="6 10" id="KW-0808">Transferase</keyword>
<evidence type="ECO:0000256" key="1">
    <source>
        <dbReference type="ARBA" id="ARBA00000439"/>
    </source>
</evidence>
<evidence type="ECO:0000256" key="7">
    <source>
        <dbReference type="ARBA" id="ARBA00023277"/>
    </source>
</evidence>
<accession>A0A447XQJ1</accession>
<name>A0A447XQJ1_ECOLX</name>